<dbReference type="AlphaFoldDB" id="A0A378SKX0"/>
<evidence type="ECO:0000313" key="2">
    <source>
        <dbReference type="Proteomes" id="UP000254291"/>
    </source>
</evidence>
<proteinExistence type="predicted"/>
<evidence type="ECO:0000313" key="1">
    <source>
        <dbReference type="EMBL" id="STZ42047.1"/>
    </source>
</evidence>
<name>A0A378SKX0_9MYCO</name>
<protein>
    <submittedName>
        <fullName evidence="1">Type VII secretion-associated protein, Rv3446c family, C-terminal domain protein</fullName>
    </submittedName>
</protein>
<sequence>MTLAVVEAGPHTVRGPGLVPDSAAAALEFIDDPIALVGDEPVDTVELWRDVLRVASGGAREVVVVVPTWWPGQRVDVIVAAATRLPPGTVVRHRSAVLCGTASAVLELSAEYAVLTQPDGDPVVTTRGTPGMAAQLQTSHTLLIDTPEGVQILSADVAADLRRAGIPFVHSTSERMRRAAAQSVAERAPVEAGSSRRRGGGRAVAVVAGIAVTVTAAAGGWAAQTFSAVPRPQMATRTLIEGRVALQVPAEWTVERVTGDAGSARVRVAAPGGLPALHVTQSLGAATVPLAEVGESLRAALTLETDGVFVDFDAAGSRAGRPAVTYVERRTATLTRWAVIVDGPLRIAIGCQHEPGNRDSVEQICAEAVGSAHALP</sequence>
<dbReference type="EMBL" id="UGQM01000001">
    <property type="protein sequence ID" value="STZ42047.1"/>
    <property type="molecule type" value="Genomic_DNA"/>
</dbReference>
<dbReference type="Proteomes" id="UP000254291">
    <property type="component" value="Unassembled WGS sequence"/>
</dbReference>
<dbReference type="InterPro" id="IPR023840">
    <property type="entry name" value="T7SS_Rv3446c"/>
</dbReference>
<dbReference type="RefSeq" id="WP_115326761.1">
    <property type="nucleotide sequence ID" value="NZ_JACKST010000147.1"/>
</dbReference>
<dbReference type="NCBIfam" id="TIGR03931">
    <property type="entry name" value="T7SS_Rv3446c"/>
    <property type="match status" value="1"/>
</dbReference>
<accession>A0A378SKX0</accession>
<gene>
    <name evidence="1" type="ORF">NCTC10742_01257</name>
</gene>
<organism evidence="1 2">
    <name type="scientific">Mycolicibacterium gilvum</name>
    <dbReference type="NCBI Taxonomy" id="1804"/>
    <lineage>
        <taxon>Bacteria</taxon>
        <taxon>Bacillati</taxon>
        <taxon>Actinomycetota</taxon>
        <taxon>Actinomycetes</taxon>
        <taxon>Mycobacteriales</taxon>
        <taxon>Mycobacteriaceae</taxon>
        <taxon>Mycolicibacterium</taxon>
    </lineage>
</organism>
<reference evidence="1 2" key="1">
    <citation type="submission" date="2018-06" db="EMBL/GenBank/DDBJ databases">
        <authorList>
            <consortium name="Pathogen Informatics"/>
            <person name="Doyle S."/>
        </authorList>
    </citation>
    <scope>NUCLEOTIDE SEQUENCE [LARGE SCALE GENOMIC DNA]</scope>
    <source>
        <strain evidence="1 2">NCTC10742</strain>
    </source>
</reference>